<dbReference type="Gene3D" id="2.60.120.10">
    <property type="entry name" value="Jelly Rolls"/>
    <property type="match status" value="1"/>
</dbReference>
<dbReference type="SUPFAM" id="SSF46689">
    <property type="entry name" value="Homeodomain-like"/>
    <property type="match status" value="1"/>
</dbReference>
<dbReference type="EMBL" id="CP040818">
    <property type="protein sequence ID" value="QDL93067.1"/>
    <property type="molecule type" value="Genomic_DNA"/>
</dbReference>
<dbReference type="InterPro" id="IPR014710">
    <property type="entry name" value="RmlC-like_jellyroll"/>
</dbReference>
<dbReference type="GO" id="GO:0003700">
    <property type="term" value="F:DNA-binding transcription factor activity"/>
    <property type="evidence" value="ECO:0007669"/>
    <property type="project" value="InterPro"/>
</dbReference>
<dbReference type="FunFam" id="1.10.10.60:FF:000132">
    <property type="entry name" value="AraC family transcriptional regulator"/>
    <property type="match status" value="1"/>
</dbReference>
<dbReference type="PANTHER" id="PTHR11019">
    <property type="entry name" value="HTH-TYPE TRANSCRIPTIONAL REGULATOR NIMR"/>
    <property type="match status" value="1"/>
</dbReference>
<dbReference type="InterPro" id="IPR011051">
    <property type="entry name" value="RmlC_Cupin_sf"/>
</dbReference>
<organism evidence="6 7">
    <name type="scientific">Paroceanicella profunda</name>
    <dbReference type="NCBI Taxonomy" id="2579971"/>
    <lineage>
        <taxon>Bacteria</taxon>
        <taxon>Pseudomonadati</taxon>
        <taxon>Pseudomonadota</taxon>
        <taxon>Alphaproteobacteria</taxon>
        <taxon>Rhodobacterales</taxon>
        <taxon>Paracoccaceae</taxon>
        <taxon>Paroceanicella</taxon>
    </lineage>
</organism>
<dbReference type="Pfam" id="PF02311">
    <property type="entry name" value="AraC_binding"/>
    <property type="match status" value="1"/>
</dbReference>
<dbReference type="CDD" id="cd06124">
    <property type="entry name" value="cupin_NimR-like_N"/>
    <property type="match status" value="1"/>
</dbReference>
<dbReference type="PANTHER" id="PTHR11019:SF159">
    <property type="entry name" value="TRANSCRIPTIONAL REGULATOR-RELATED"/>
    <property type="match status" value="1"/>
</dbReference>
<dbReference type="InterPro" id="IPR018060">
    <property type="entry name" value="HTH_AraC"/>
</dbReference>
<dbReference type="RefSeq" id="WP_138575028.1">
    <property type="nucleotide sequence ID" value="NZ_CP040818.1"/>
</dbReference>
<keyword evidence="4" id="KW-0804">Transcription</keyword>
<proteinExistence type="predicted"/>
<evidence type="ECO:0000313" key="7">
    <source>
        <dbReference type="Proteomes" id="UP000305888"/>
    </source>
</evidence>
<dbReference type="SMART" id="SM00342">
    <property type="entry name" value="HTH_ARAC"/>
    <property type="match status" value="1"/>
</dbReference>
<evidence type="ECO:0000313" key="6">
    <source>
        <dbReference type="EMBL" id="QDL93067.1"/>
    </source>
</evidence>
<gene>
    <name evidence="6" type="ORF">FDP22_15510</name>
</gene>
<sequence length="259" mass="28318">MHDDTASHPDIPEVPRPVIALGTDYPDGHVIAPHSHRRGQLLYGSTGVVTVTTQAGAWMMPPLRGLWIPPGVRHSVQMIGPVQMRSLYLAPETIADMPAACQVVGIPALMRSLLAEAVLLPRAYETEGRAGALMTLICHEIRRLVPLPLALPLPAHAGLARRCRAFLRRPGTHEAIDDWSGALGMSRRSFTRLFRRETGLSFVAWRQQACVMAALPRLTAGEPVTSIALDMGYDNPAAFTTMFRRVLGASPRAWLTEGR</sequence>
<keyword evidence="3" id="KW-0238">DNA-binding</keyword>
<evidence type="ECO:0000256" key="2">
    <source>
        <dbReference type="ARBA" id="ARBA00023015"/>
    </source>
</evidence>
<evidence type="ECO:0000259" key="5">
    <source>
        <dbReference type="PROSITE" id="PS01124"/>
    </source>
</evidence>
<feature type="domain" description="HTH araC/xylS-type" evidence="5">
    <location>
        <begin position="176"/>
        <end position="257"/>
    </location>
</feature>
<accession>A0A5B8FIB8</accession>
<dbReference type="KEGG" id="ppru:FDP22_15510"/>
<evidence type="ECO:0000256" key="1">
    <source>
        <dbReference type="ARBA" id="ARBA00022491"/>
    </source>
</evidence>
<dbReference type="InterPro" id="IPR009057">
    <property type="entry name" value="Homeodomain-like_sf"/>
</dbReference>
<dbReference type="Proteomes" id="UP000305888">
    <property type="component" value="Chromosome"/>
</dbReference>
<evidence type="ECO:0000256" key="3">
    <source>
        <dbReference type="ARBA" id="ARBA00023125"/>
    </source>
</evidence>
<keyword evidence="1" id="KW-0678">Repressor</keyword>
<keyword evidence="7" id="KW-1185">Reference proteome</keyword>
<dbReference type="PROSITE" id="PS01124">
    <property type="entry name" value="HTH_ARAC_FAMILY_2"/>
    <property type="match status" value="1"/>
</dbReference>
<dbReference type="OrthoDB" id="9804543at2"/>
<dbReference type="SUPFAM" id="SSF51182">
    <property type="entry name" value="RmlC-like cupins"/>
    <property type="match status" value="1"/>
</dbReference>
<protein>
    <submittedName>
        <fullName evidence="6">AraC family transcriptional regulator</fullName>
    </submittedName>
</protein>
<name>A0A5B8FIB8_9RHOB</name>
<reference evidence="6 7" key="1">
    <citation type="submission" date="2019-06" db="EMBL/GenBank/DDBJ databases">
        <title>Genome sequence of Rhodobacteraceae bacterium D4M1.</title>
        <authorList>
            <person name="Cao J."/>
        </authorList>
    </citation>
    <scope>NUCLEOTIDE SEQUENCE [LARGE SCALE GENOMIC DNA]</scope>
    <source>
        <strain evidence="6 7">D4M1</strain>
    </source>
</reference>
<evidence type="ECO:0000256" key="4">
    <source>
        <dbReference type="ARBA" id="ARBA00023163"/>
    </source>
</evidence>
<dbReference type="InterPro" id="IPR003313">
    <property type="entry name" value="AraC-bd"/>
</dbReference>
<dbReference type="GO" id="GO:0043565">
    <property type="term" value="F:sequence-specific DNA binding"/>
    <property type="evidence" value="ECO:0007669"/>
    <property type="project" value="InterPro"/>
</dbReference>
<dbReference type="Gene3D" id="1.10.10.60">
    <property type="entry name" value="Homeodomain-like"/>
    <property type="match status" value="2"/>
</dbReference>
<keyword evidence="2" id="KW-0805">Transcription regulation</keyword>
<dbReference type="AlphaFoldDB" id="A0A5B8FIB8"/>
<dbReference type="Pfam" id="PF12833">
    <property type="entry name" value="HTH_18"/>
    <property type="match status" value="1"/>
</dbReference>